<dbReference type="Pfam" id="PF14594">
    <property type="entry name" value="Sipho_Gp37"/>
    <property type="match status" value="1"/>
</dbReference>
<evidence type="ECO:0000259" key="1">
    <source>
        <dbReference type="Pfam" id="PF14594"/>
    </source>
</evidence>
<reference evidence="2 3" key="1">
    <citation type="submission" date="2018-12" db="EMBL/GenBank/DDBJ databases">
        <authorList>
            <person name="Rimple P.A."/>
            <person name="Stoner T.H."/>
            <person name="Garlena R.A."/>
            <person name="Russell D.A."/>
            <person name="Pope W.H."/>
            <person name="Jacobs-Sera D."/>
            <person name="Hatfull G.F."/>
        </authorList>
    </citation>
    <scope>NUCLEOTIDE SEQUENCE [LARGE SCALE GENOMIC DNA]</scope>
</reference>
<sequence length="374" mass="40501">MIMDGLKITVYDKDFQRKGWLGNPESVTATPVFPIGGEAKVTFPTDHPRAESILTEGARLVIEYPGLALPLMTGPVTEAEGQGPKGQSNVTVTVKDDSNILWETLGWQVPTAAISAQNTAEYRTYTGNAETIVKTMVQEQAITRLGQPLTIAPNLNRGAVIPGGVKVRMHPLAERLFPAVEQAGLGVRVYQSGGGLVLDVYEPRTYSKVISEEAGTLRSWKWNRANPTATHVVGGGAGEGTARTFRTATDTALADLYGRKIEVFADARNGQTTQELDQSNSEVLFEAQPKSGLELELSETPYFRYGTVIVGDNVTMRAGTLQITDLLRSATISWTKTDGLKVQPVAGKIENSSDAKVTRAIKTLWQGLTNLKVR</sequence>
<protein>
    <submittedName>
        <fullName evidence="2">Minor tail protein</fullName>
    </submittedName>
</protein>
<dbReference type="EMBL" id="MK279899">
    <property type="protein sequence ID" value="AZS11716.1"/>
    <property type="molecule type" value="Genomic_DNA"/>
</dbReference>
<accession>A0A3S9UNE8</accession>
<name>A0A3S9UNE8_9CAUD</name>
<evidence type="ECO:0000313" key="2">
    <source>
        <dbReference type="EMBL" id="AZS11716.1"/>
    </source>
</evidence>
<gene>
    <name evidence="2" type="primary">18</name>
    <name evidence="2" type="ORF">PBI_MAJA_18</name>
</gene>
<feature type="domain" description="Gp28/Gp37-like" evidence="1">
    <location>
        <begin position="8"/>
        <end position="348"/>
    </location>
</feature>
<dbReference type="GeneID" id="55009922"/>
<dbReference type="KEGG" id="vg:55009922"/>
<dbReference type="RefSeq" id="YP_009818578.1">
    <property type="nucleotide sequence ID" value="NC_048140.1"/>
</dbReference>
<dbReference type="Proteomes" id="UP000287918">
    <property type="component" value="Segment"/>
</dbReference>
<organism evidence="2 3">
    <name type="scientific">Arthrobacter phage Maja</name>
    <dbReference type="NCBI Taxonomy" id="2499009"/>
    <lineage>
        <taxon>Viruses</taxon>
        <taxon>Duplodnaviria</taxon>
        <taxon>Heunggongvirae</taxon>
        <taxon>Uroviricota</taxon>
        <taxon>Caudoviricetes</taxon>
        <taxon>Majavirus</taxon>
        <taxon>Majavirus maja</taxon>
    </lineage>
</organism>
<dbReference type="InterPro" id="IPR029432">
    <property type="entry name" value="Gp28/Gp37-like_dom"/>
</dbReference>
<keyword evidence="3" id="KW-1185">Reference proteome</keyword>
<proteinExistence type="predicted"/>
<evidence type="ECO:0000313" key="3">
    <source>
        <dbReference type="Proteomes" id="UP000287918"/>
    </source>
</evidence>